<dbReference type="InterPro" id="IPR001985">
    <property type="entry name" value="S-AdoMet_decarboxylase_euk"/>
</dbReference>
<comment type="similarity">
    <text evidence="2">Belongs to the eukaryotic AdoMetDC family.</text>
</comment>
<evidence type="ECO:0000256" key="4">
    <source>
        <dbReference type="ARBA" id="ARBA00023115"/>
    </source>
</evidence>
<dbReference type="AlphaFoldDB" id="A0A7R9HZN2"/>
<gene>
    <name evidence="7" type="ORF">TBIB3V08_LOCUS4532</name>
</gene>
<dbReference type="PANTHER" id="PTHR11570:SF0">
    <property type="entry name" value="S-ADENOSYLMETHIONINE DECARBOXYLASE PROENZYME"/>
    <property type="match status" value="1"/>
</dbReference>
<accession>A0A7R9HZN2</accession>
<evidence type="ECO:0000256" key="1">
    <source>
        <dbReference type="ARBA" id="ARBA00004911"/>
    </source>
</evidence>
<dbReference type="GO" id="GO:0008295">
    <property type="term" value="P:spermidine biosynthetic process"/>
    <property type="evidence" value="ECO:0007669"/>
    <property type="project" value="UniProtKB-KW"/>
</dbReference>
<dbReference type="GO" id="GO:0006597">
    <property type="term" value="P:spermine biosynthetic process"/>
    <property type="evidence" value="ECO:0007669"/>
    <property type="project" value="InterPro"/>
</dbReference>
<dbReference type="Pfam" id="PF01536">
    <property type="entry name" value="SAM_decarbox"/>
    <property type="match status" value="1"/>
</dbReference>
<dbReference type="EMBL" id="OD565556">
    <property type="protein sequence ID" value="CAD7442089.1"/>
    <property type="molecule type" value="Genomic_DNA"/>
</dbReference>
<evidence type="ECO:0000256" key="2">
    <source>
        <dbReference type="ARBA" id="ARBA00008466"/>
    </source>
</evidence>
<evidence type="ECO:0000256" key="5">
    <source>
        <dbReference type="ARBA" id="ARBA00048112"/>
    </source>
</evidence>
<dbReference type="InterPro" id="IPR016067">
    <property type="entry name" value="S-AdoMet_deCO2ase_core"/>
</dbReference>
<dbReference type="GO" id="GO:0004014">
    <property type="term" value="F:adenosylmethionine decarboxylase activity"/>
    <property type="evidence" value="ECO:0007669"/>
    <property type="project" value="UniProtKB-EC"/>
</dbReference>
<dbReference type="Pfam" id="PF25298">
    <property type="entry name" value="Baculo_FP_2nd"/>
    <property type="match status" value="1"/>
</dbReference>
<evidence type="ECO:0000256" key="3">
    <source>
        <dbReference type="ARBA" id="ARBA00023066"/>
    </source>
</evidence>
<evidence type="ECO:0000259" key="6">
    <source>
        <dbReference type="Pfam" id="PF25298"/>
    </source>
</evidence>
<dbReference type="Gene3D" id="3.60.90.10">
    <property type="entry name" value="S-adenosylmethionine decarboxylase"/>
    <property type="match status" value="1"/>
</dbReference>
<dbReference type="NCBIfam" id="TIGR00535">
    <property type="entry name" value="SAM_DCase"/>
    <property type="match status" value="1"/>
</dbReference>
<organism evidence="7">
    <name type="scientific">Timema bartmani</name>
    <dbReference type="NCBI Taxonomy" id="61472"/>
    <lineage>
        <taxon>Eukaryota</taxon>
        <taxon>Metazoa</taxon>
        <taxon>Ecdysozoa</taxon>
        <taxon>Arthropoda</taxon>
        <taxon>Hexapoda</taxon>
        <taxon>Insecta</taxon>
        <taxon>Pterygota</taxon>
        <taxon>Neoptera</taxon>
        <taxon>Polyneoptera</taxon>
        <taxon>Phasmatodea</taxon>
        <taxon>Timematodea</taxon>
        <taxon>Timematoidea</taxon>
        <taxon>Timematidae</taxon>
        <taxon>Timema</taxon>
    </lineage>
</organism>
<dbReference type="InterPro" id="IPR048283">
    <property type="entry name" value="AdoMetDC-like"/>
</dbReference>
<dbReference type="UniPathway" id="UPA00331">
    <property type="reaction ID" value="UER00451"/>
</dbReference>
<keyword evidence="3" id="KW-0745">Spermidine biosynthesis</keyword>
<dbReference type="SUPFAM" id="SSF56276">
    <property type="entry name" value="S-adenosylmethionine decarboxylase"/>
    <property type="match status" value="1"/>
</dbReference>
<protein>
    <recommendedName>
        <fullName evidence="6">FP protein C-terminal domain-containing protein</fullName>
    </recommendedName>
</protein>
<evidence type="ECO:0000313" key="7">
    <source>
        <dbReference type="EMBL" id="CAD7442089.1"/>
    </source>
</evidence>
<dbReference type="InterPro" id="IPR057251">
    <property type="entry name" value="FP_C"/>
</dbReference>
<reference evidence="7" key="1">
    <citation type="submission" date="2020-11" db="EMBL/GenBank/DDBJ databases">
        <authorList>
            <person name="Tran Van P."/>
        </authorList>
    </citation>
    <scope>NUCLEOTIDE SEQUENCE</scope>
</reference>
<proteinExistence type="inferred from homology"/>
<dbReference type="PANTHER" id="PTHR11570">
    <property type="entry name" value="S-ADENOSYLMETHIONINE DECARBOXYLASE"/>
    <property type="match status" value="1"/>
</dbReference>
<comment type="catalytic activity">
    <reaction evidence="5">
        <text>S-adenosyl-L-methionine + H(+) = S-adenosyl 3-(methylsulfanyl)propylamine + CO2</text>
        <dbReference type="Rhea" id="RHEA:15981"/>
        <dbReference type="ChEBI" id="CHEBI:15378"/>
        <dbReference type="ChEBI" id="CHEBI:16526"/>
        <dbReference type="ChEBI" id="CHEBI:57443"/>
        <dbReference type="ChEBI" id="CHEBI:59789"/>
        <dbReference type="EC" id="4.1.1.50"/>
    </reaction>
</comment>
<comment type="pathway">
    <text evidence="1">Amine and polyamine biosynthesis; S-adenosylmethioninamine biosynthesis; S-adenosylmethioninamine from S-adenosyl-L-methionine: step 1/1.</text>
</comment>
<sequence>MLSSTAKDGEIEVRISRSEELEQYMRLNNVLIVGIPKLEKENVTDIDLKIGQKIGVNITASDIDITHWLPQLRAGNSPTIIVKFVRRTIKVDFMREKAKLRNTNSVSLVDAPAHSIYLNEHLTISNRKKFAEARKQRDDDKFEFVWVKKGHICIREEEGKPAVLYNEGKKWKVNINENANGVAYCGLRMAESEDVGAQYFEGVEKLIEIWFIKTDGNSKLCDLRNIPRESSMFITQHRFILKTCGTTTPLQCLQPLLLLVEQYAGFDDVKEVFYSRKNFKRPELQMNPYQAFEQEVSLLNTYFQDGLAYCLGSQDKECWYLYTWSSRGIGGDEEEDRGPDQTLEILMSELDPEVMSIFTREESSSAAEATQKSGIANLIPNMVIDDYLFEPCGYSMNGIAKSGCYMTIHITPEPEFSYVSFECNVPQASYKEVISRVLETFQPGKFVLTVFANKASVASDAPQELQKIPAFGDWLRHDMQYCRLQNYDFIYAFYSKFPS</sequence>
<keyword evidence="4" id="KW-0620">Polyamine biosynthesis</keyword>
<dbReference type="Gene3D" id="3.30.360.50">
    <property type="entry name" value="S-adenosylmethionine decarboxylase"/>
    <property type="match status" value="1"/>
</dbReference>
<feature type="domain" description="FP protein C-terminal" evidence="6">
    <location>
        <begin position="126"/>
        <end position="162"/>
    </location>
</feature>
<name>A0A7R9HZN2_9NEOP</name>
<dbReference type="GO" id="GO:0005829">
    <property type="term" value="C:cytosol"/>
    <property type="evidence" value="ECO:0007669"/>
    <property type="project" value="TreeGrafter"/>
</dbReference>